<dbReference type="Pfam" id="PF00300">
    <property type="entry name" value="His_Phos_1"/>
    <property type="match status" value="1"/>
</dbReference>
<organism evidence="3 4">
    <name type="scientific">Arthrobacter woluwensis</name>
    <dbReference type="NCBI Taxonomy" id="156980"/>
    <lineage>
        <taxon>Bacteria</taxon>
        <taxon>Bacillati</taxon>
        <taxon>Actinomycetota</taxon>
        <taxon>Actinomycetes</taxon>
        <taxon>Micrococcales</taxon>
        <taxon>Micrococcaceae</taxon>
        <taxon>Arthrobacter</taxon>
    </lineage>
</organism>
<proteinExistence type="predicted"/>
<keyword evidence="1" id="KW-0378">Hydrolase</keyword>
<dbReference type="SUPFAM" id="SSF53254">
    <property type="entry name" value="Phosphoglycerate mutase-like"/>
    <property type="match status" value="1"/>
</dbReference>
<dbReference type="InterPro" id="IPR051021">
    <property type="entry name" value="Mito_Ser/Thr_phosphatase"/>
</dbReference>
<dbReference type="Gene3D" id="3.40.50.1240">
    <property type="entry name" value="Phosphoglycerate mutase-like"/>
    <property type="match status" value="1"/>
</dbReference>
<protein>
    <submittedName>
        <fullName evidence="3">Broad specificity phosphatase PhoE</fullName>
    </submittedName>
</protein>
<dbReference type="InterPro" id="IPR013078">
    <property type="entry name" value="His_Pase_superF_clade-1"/>
</dbReference>
<dbReference type="PANTHER" id="PTHR20935:SF0">
    <property type="entry name" value="SERINE_THREONINE-PROTEIN PHOSPHATASE PGAM5, MITOCHONDRIAL"/>
    <property type="match status" value="1"/>
</dbReference>
<dbReference type="RefSeq" id="WP_066211300.1">
    <property type="nucleotide sequence ID" value="NZ_FNSN01000003.1"/>
</dbReference>
<dbReference type="PANTHER" id="PTHR20935">
    <property type="entry name" value="PHOSPHOGLYCERATE MUTASE-RELATED"/>
    <property type="match status" value="1"/>
</dbReference>
<gene>
    <name evidence="3" type="ORF">SAMN04489745_1336</name>
</gene>
<evidence type="ECO:0000313" key="3">
    <source>
        <dbReference type="EMBL" id="SEB81947.1"/>
    </source>
</evidence>
<evidence type="ECO:0000313" key="4">
    <source>
        <dbReference type="Proteomes" id="UP000182652"/>
    </source>
</evidence>
<evidence type="ECO:0000256" key="1">
    <source>
        <dbReference type="ARBA" id="ARBA00022801"/>
    </source>
</evidence>
<dbReference type="AlphaFoldDB" id="A0A1H4MGI9"/>
<dbReference type="STRING" id="156980.SAMN04489745_1336"/>
<dbReference type="Proteomes" id="UP000182652">
    <property type="component" value="Unassembled WGS sequence"/>
</dbReference>
<feature type="region of interest" description="Disordered" evidence="2">
    <location>
        <begin position="9"/>
        <end position="28"/>
    </location>
</feature>
<name>A0A1H4MGI9_9MICC</name>
<evidence type="ECO:0000256" key="2">
    <source>
        <dbReference type="SAM" id="MobiDB-lite"/>
    </source>
</evidence>
<dbReference type="InterPro" id="IPR029033">
    <property type="entry name" value="His_PPase_superfam"/>
</dbReference>
<reference evidence="3 4" key="1">
    <citation type="submission" date="2016-10" db="EMBL/GenBank/DDBJ databases">
        <authorList>
            <person name="de Groot N.N."/>
        </authorList>
    </citation>
    <scope>NUCLEOTIDE SEQUENCE [LARGE SCALE GENOMIC DNA]</scope>
    <source>
        <strain evidence="3 4">DSM 10495</strain>
    </source>
</reference>
<dbReference type="CDD" id="cd07067">
    <property type="entry name" value="HP_PGM_like"/>
    <property type="match status" value="1"/>
</dbReference>
<sequence>MDRLLLIRHAEAAPSDESDPGLSPMGREQVERLGELLATSQANTLLHGPRRRARETAELLGRKLGLPPTLSDLLEDRTPYPSDDRADDYSPRQWDYLRSVPPEERDINGVMMAEAWRALTVSEQPGTVIAVTHAFVVGSFVGTALGAAPDAWMKLHIGNTGITELHRGRYDDWVVDGVNGIPHLRLSGGTCTPPSD</sequence>
<dbReference type="GO" id="GO:0016787">
    <property type="term" value="F:hydrolase activity"/>
    <property type="evidence" value="ECO:0007669"/>
    <property type="project" value="UniProtKB-KW"/>
</dbReference>
<keyword evidence="4" id="KW-1185">Reference proteome</keyword>
<accession>A0A1H4MGI9</accession>
<dbReference type="EMBL" id="FNSN01000003">
    <property type="protein sequence ID" value="SEB81947.1"/>
    <property type="molecule type" value="Genomic_DNA"/>
</dbReference>
<dbReference type="SMART" id="SM00855">
    <property type="entry name" value="PGAM"/>
    <property type="match status" value="1"/>
</dbReference>